<evidence type="ECO:0000256" key="1">
    <source>
        <dbReference type="ARBA" id="ARBA00010495"/>
    </source>
</evidence>
<keyword evidence="4" id="KW-1185">Reference proteome</keyword>
<accession>A0ABM4CK89</accession>
<evidence type="ECO:0000313" key="4">
    <source>
        <dbReference type="Proteomes" id="UP001652625"/>
    </source>
</evidence>
<sequence>MKNTSQIEDNHNSGSIIRNSRDNFVSEFEILPTEVNIFNHLTVEKDSFSDTPTIQGIKIKESFNKNDKNKVEENIEIKICKGMERIQKLDKLLSEKIAYEKEVKRDRKCFEEEMQHKIKLLEERKSSVSNECIRTATCHESNSVGSQCSNTNEMPIFSTQIGEKYYELSDQVFHKTVEQTKTDEFNTEPNKFCKNFVKRNMQLASRAKYDIALTEEEEKRLFEILNDEHDILLDENPFSILTQSCISHEEHSENDRKKIENIDEKLKDFLSNEEYILLNEELPFFHFLPNDVGGCGEQVLQEKHDERTLKNKIKEIDDKLLDLKNDDKPLIDPDLLRRLLDNNLRLTSACTTICESVCSADNFELEKL</sequence>
<name>A0ABM4CK89_HYDVU</name>
<gene>
    <name evidence="5" type="primary">LOC105848335</name>
</gene>
<dbReference type="GeneID" id="105848335"/>
<dbReference type="PANTHER" id="PTHR22012:SF2">
    <property type="entry name" value="FIBROUS SHEATH-INTERACTING PROTEIN 1"/>
    <property type="match status" value="1"/>
</dbReference>
<dbReference type="Proteomes" id="UP001652625">
    <property type="component" value="Chromosome 09"/>
</dbReference>
<evidence type="ECO:0000256" key="2">
    <source>
        <dbReference type="ARBA" id="ARBA00019480"/>
    </source>
</evidence>
<keyword evidence="3" id="KW-0175">Coiled coil</keyword>
<dbReference type="RefSeq" id="XP_065662176.1">
    <property type="nucleotide sequence ID" value="XM_065806104.1"/>
</dbReference>
<organism evidence="4 5">
    <name type="scientific">Hydra vulgaris</name>
    <name type="common">Hydra</name>
    <name type="synonym">Hydra attenuata</name>
    <dbReference type="NCBI Taxonomy" id="6087"/>
    <lineage>
        <taxon>Eukaryota</taxon>
        <taxon>Metazoa</taxon>
        <taxon>Cnidaria</taxon>
        <taxon>Hydrozoa</taxon>
        <taxon>Hydroidolina</taxon>
        <taxon>Anthoathecata</taxon>
        <taxon>Aplanulata</taxon>
        <taxon>Hydridae</taxon>
        <taxon>Hydra</taxon>
    </lineage>
</organism>
<dbReference type="PRINTS" id="PR02075">
    <property type="entry name" value="FIBSHEATHIP1"/>
</dbReference>
<dbReference type="InterPro" id="IPR026246">
    <property type="entry name" value="Fsip1"/>
</dbReference>
<comment type="similarity">
    <text evidence="1">Belongs to the FSIP1 family.</text>
</comment>
<evidence type="ECO:0000256" key="3">
    <source>
        <dbReference type="ARBA" id="ARBA00023054"/>
    </source>
</evidence>
<dbReference type="Pfam" id="PF15554">
    <property type="entry name" value="FSIP1"/>
    <property type="match status" value="1"/>
</dbReference>
<evidence type="ECO:0000313" key="5">
    <source>
        <dbReference type="RefSeq" id="XP_065662176.1"/>
    </source>
</evidence>
<reference evidence="5" key="1">
    <citation type="submission" date="2025-08" db="UniProtKB">
        <authorList>
            <consortium name="RefSeq"/>
        </authorList>
    </citation>
    <scope>IDENTIFICATION</scope>
</reference>
<protein>
    <recommendedName>
        <fullName evidence="2">Fibrous sheath-interacting protein 1</fullName>
    </recommendedName>
</protein>
<dbReference type="PANTHER" id="PTHR22012">
    <property type="entry name" value="FIBROUS SHEATH INTERACTING PROTEIN 1"/>
    <property type="match status" value="1"/>
</dbReference>
<proteinExistence type="inferred from homology"/>